<keyword evidence="5 7" id="KW-0547">Nucleotide-binding</keyword>
<dbReference type="GO" id="GO:0000287">
    <property type="term" value="F:magnesium ion binding"/>
    <property type="evidence" value="ECO:0007669"/>
    <property type="project" value="UniProtKB-UniRule"/>
</dbReference>
<dbReference type="GO" id="GO:0004776">
    <property type="term" value="F:succinate-CoA ligase (GDP-forming) activity"/>
    <property type="evidence" value="ECO:0007669"/>
    <property type="project" value="RHEA"/>
</dbReference>
<evidence type="ECO:0000313" key="10">
    <source>
        <dbReference type="EMBL" id="AMC10383.1"/>
    </source>
</evidence>
<dbReference type="InterPro" id="IPR013815">
    <property type="entry name" value="ATP_grasp_subdomain_1"/>
</dbReference>
<dbReference type="FunFam" id="3.40.50.261:FF:000001">
    <property type="entry name" value="Succinate--CoA ligase [ADP-forming] subunit beta"/>
    <property type="match status" value="1"/>
</dbReference>
<dbReference type="EMBL" id="CP013355">
    <property type="protein sequence ID" value="AMC10383.1"/>
    <property type="molecule type" value="Genomic_DNA"/>
</dbReference>
<evidence type="ECO:0000256" key="6">
    <source>
        <dbReference type="ARBA" id="ARBA00022842"/>
    </source>
</evidence>
<evidence type="ECO:0000256" key="5">
    <source>
        <dbReference type="ARBA" id="ARBA00022741"/>
    </source>
</evidence>
<evidence type="ECO:0000256" key="4">
    <source>
        <dbReference type="ARBA" id="ARBA00022723"/>
    </source>
</evidence>
<feature type="domain" description="ATP-grasp fold succinyl-CoA synthetase-type" evidence="9">
    <location>
        <begin position="2"/>
        <end position="210"/>
    </location>
</feature>
<dbReference type="HAMAP" id="MF_00558">
    <property type="entry name" value="Succ_CoA_beta"/>
    <property type="match status" value="1"/>
</dbReference>
<dbReference type="SUPFAM" id="SSF56059">
    <property type="entry name" value="Glutathione synthetase ATP-binding domain-like"/>
    <property type="match status" value="1"/>
</dbReference>
<comment type="caution">
    <text evidence="7">Lacks conserved residue(s) required for the propagation of feature annotation.</text>
</comment>
<evidence type="ECO:0000256" key="2">
    <source>
        <dbReference type="ARBA" id="ARBA00022532"/>
    </source>
</evidence>
<feature type="binding site" evidence="7">
    <location>
        <position position="50"/>
    </location>
    <ligand>
        <name>ATP</name>
        <dbReference type="ChEBI" id="CHEBI:30616"/>
    </ligand>
</feature>
<comment type="subunit">
    <text evidence="7">Heterotetramer of two alpha and two beta subunits.</text>
</comment>
<dbReference type="PANTHER" id="PTHR11815">
    <property type="entry name" value="SUCCINYL-COA SYNTHETASE BETA CHAIN"/>
    <property type="match status" value="1"/>
</dbReference>
<protein>
    <recommendedName>
        <fullName evidence="7">Succinate--CoA ligase [ADP-forming] subunit beta</fullName>
        <ecNumber evidence="7">6.2.1.5</ecNumber>
    </recommendedName>
    <alternativeName>
        <fullName evidence="7">Succinyl-CoA synthetase subunit beta</fullName>
        <shortName evidence="7">SCS-beta</shortName>
    </alternativeName>
</protein>
<keyword evidence="4 7" id="KW-0479">Metal-binding</keyword>
<dbReference type="KEGG" id="lut:Lupro_03565"/>
<feature type="binding site" evidence="7">
    <location>
        <begin position="57"/>
        <end position="59"/>
    </location>
    <ligand>
        <name>ATP</name>
        <dbReference type="ChEBI" id="CHEBI:30616"/>
    </ligand>
</feature>
<name>A0A0X8G5G8_9FLAO</name>
<dbReference type="STRING" id="1622118.Lupro_03565"/>
<accession>A0A0X8G5G8</accession>
<sequence>MNLHEYQGKELLNSFGVRIQRGIVANNHKKAVEAAKQLATETGTDWWIVKAQIHAGGRGKGGGVKLAKSLDEVSTISENIIGMMLKTPQTPPQGKKVNQVLIAEDVYYPGENEPEEYYMSVLLNRATGRNMVMYSTEGGMDIEGVAEKTPHLIFTEEIDPLIGLQPFQARKIAFNLGLSGGALKEMIKFVTSLYTAFVKSDASLFEINPVLKTSDNKILAVDSKVVIDDSALFRHKDLAQLRDLREENEIEVEANAAGLNYVDLDGNVGCMVNGAGLAMSTMDLIKQSGGEPANFLDVGGTADAKRVETAFRIILKDPNVKAILVNIFGGIVRCDRVAQGIIDAYKNMGDAIKIPIIVRLQGTNAKEAKELIDASGLDVISATEFQEAADKVKEVLK</sequence>
<dbReference type="InterPro" id="IPR005809">
    <property type="entry name" value="Succ_CoA_ligase-like_bsu"/>
</dbReference>
<dbReference type="FunFam" id="3.30.470.20:FF:000002">
    <property type="entry name" value="Succinate--CoA ligase [ADP-forming] subunit beta"/>
    <property type="match status" value="1"/>
</dbReference>
<keyword evidence="6 7" id="KW-0460">Magnesium</keyword>
<gene>
    <name evidence="7 10" type="primary">sucC</name>
    <name evidence="10" type="ORF">Lupro_03565</name>
</gene>
<dbReference type="NCBIfam" id="TIGR01016">
    <property type="entry name" value="sucCoAbeta"/>
    <property type="match status" value="1"/>
</dbReference>
<keyword evidence="2 7" id="KW-0816">Tricarboxylic acid cycle</keyword>
<keyword evidence="11" id="KW-1185">Reference proteome</keyword>
<dbReference type="PROSITE" id="PS01217">
    <property type="entry name" value="SUCCINYL_COA_LIG_3"/>
    <property type="match status" value="1"/>
</dbReference>
<feature type="binding site" evidence="7">
    <location>
        <position position="106"/>
    </location>
    <ligand>
        <name>ATP</name>
        <dbReference type="ChEBI" id="CHEBI:30616"/>
    </ligand>
</feature>
<reference evidence="10 11" key="2">
    <citation type="journal article" date="2016" name="Int. J. Syst. Evol. Microbiol.">
        <title>Lutibacter profundi sp. nov., isolated from a deep-sea hydrothermal system on the Arctic Mid-Ocean Ridge and emended description of the genus Lutibacter.</title>
        <authorList>
            <person name="Le Moine Bauer S."/>
            <person name="Roalkvam I."/>
            <person name="Steen I.H."/>
            <person name="Dahle H."/>
        </authorList>
    </citation>
    <scope>NUCLEOTIDE SEQUENCE [LARGE SCALE GENOMIC DNA]</scope>
    <source>
        <strain evidence="10 11">LP1</strain>
    </source>
</reference>
<dbReference type="Gene3D" id="3.30.470.20">
    <property type="entry name" value="ATP-grasp fold, B domain"/>
    <property type="match status" value="1"/>
</dbReference>
<keyword evidence="7" id="KW-0067">ATP-binding</keyword>
<dbReference type="PIRSF" id="PIRSF001554">
    <property type="entry name" value="SucCS_beta"/>
    <property type="match status" value="1"/>
</dbReference>
<dbReference type="SUPFAM" id="SSF52210">
    <property type="entry name" value="Succinyl-CoA synthetase domains"/>
    <property type="match status" value="1"/>
</dbReference>
<dbReference type="InterPro" id="IPR017866">
    <property type="entry name" value="Succ-CoA_synthase_bsu_CS"/>
</dbReference>
<comment type="similarity">
    <text evidence="1 7">Belongs to the succinate/malate CoA ligase beta subunit family.</text>
</comment>
<evidence type="ECO:0000256" key="1">
    <source>
        <dbReference type="ARBA" id="ARBA00009182"/>
    </source>
</evidence>
<dbReference type="GO" id="GO:0004775">
    <property type="term" value="F:succinate-CoA ligase (ADP-forming) activity"/>
    <property type="evidence" value="ECO:0007669"/>
    <property type="project" value="UniProtKB-UniRule"/>
</dbReference>
<comment type="pathway">
    <text evidence="7">Carbohydrate metabolism; tricarboxylic acid cycle; succinate from succinyl-CoA (ligase route): step 1/1.</text>
</comment>
<feature type="binding site" evidence="7">
    <location>
        <position position="208"/>
    </location>
    <ligand>
        <name>Mg(2+)</name>
        <dbReference type="ChEBI" id="CHEBI:18420"/>
    </ligand>
</feature>
<dbReference type="GO" id="GO:0005524">
    <property type="term" value="F:ATP binding"/>
    <property type="evidence" value="ECO:0007669"/>
    <property type="project" value="UniProtKB-UniRule"/>
</dbReference>
<dbReference type="OrthoDB" id="9802602at2"/>
<dbReference type="AlphaFoldDB" id="A0A0X8G5G8"/>
<dbReference type="InterPro" id="IPR005811">
    <property type="entry name" value="SUCC_ACL_C"/>
</dbReference>
<dbReference type="UniPathway" id="UPA00223">
    <property type="reaction ID" value="UER00999"/>
</dbReference>
<dbReference type="PANTHER" id="PTHR11815:SF10">
    <property type="entry name" value="SUCCINATE--COA LIGASE [GDP-FORMING] SUBUNIT BETA, MITOCHONDRIAL"/>
    <property type="match status" value="1"/>
</dbReference>
<dbReference type="GO" id="GO:0006104">
    <property type="term" value="P:succinyl-CoA metabolic process"/>
    <property type="evidence" value="ECO:0007669"/>
    <property type="project" value="TreeGrafter"/>
</dbReference>
<feature type="binding site" evidence="7">
    <location>
        <begin position="330"/>
        <end position="332"/>
    </location>
    <ligand>
        <name>substrate</name>
        <note>ligand shared with subunit alpha</note>
    </ligand>
</feature>
<dbReference type="InterPro" id="IPR016102">
    <property type="entry name" value="Succinyl-CoA_synth-like"/>
</dbReference>
<dbReference type="FunFam" id="3.30.1490.20:FF:000002">
    <property type="entry name" value="Succinate--CoA ligase [ADP-forming] subunit beta"/>
    <property type="match status" value="1"/>
</dbReference>
<dbReference type="Gene3D" id="3.30.1490.20">
    <property type="entry name" value="ATP-grasp fold, A domain"/>
    <property type="match status" value="1"/>
</dbReference>
<comment type="catalytic activity">
    <reaction evidence="7">
        <text>GTP + succinate + CoA = succinyl-CoA + GDP + phosphate</text>
        <dbReference type="Rhea" id="RHEA:22120"/>
        <dbReference type="ChEBI" id="CHEBI:30031"/>
        <dbReference type="ChEBI" id="CHEBI:37565"/>
        <dbReference type="ChEBI" id="CHEBI:43474"/>
        <dbReference type="ChEBI" id="CHEBI:57287"/>
        <dbReference type="ChEBI" id="CHEBI:57292"/>
        <dbReference type="ChEBI" id="CHEBI:58189"/>
    </reaction>
</comment>
<evidence type="ECO:0000259" key="9">
    <source>
        <dbReference type="Pfam" id="PF08442"/>
    </source>
</evidence>
<evidence type="ECO:0000313" key="11">
    <source>
        <dbReference type="Proteomes" id="UP000059672"/>
    </source>
</evidence>
<dbReference type="Proteomes" id="UP000059672">
    <property type="component" value="Chromosome"/>
</dbReference>
<dbReference type="GO" id="GO:0042709">
    <property type="term" value="C:succinate-CoA ligase complex"/>
    <property type="evidence" value="ECO:0007669"/>
    <property type="project" value="UniProtKB-ARBA"/>
</dbReference>
<feature type="domain" description="ATP-citrate synthase/succinyl-CoA ligase C-terminal" evidence="8">
    <location>
        <begin position="271"/>
        <end position="392"/>
    </location>
</feature>
<dbReference type="EC" id="6.2.1.5" evidence="7"/>
<dbReference type="Pfam" id="PF08442">
    <property type="entry name" value="ATP-grasp_2"/>
    <property type="match status" value="1"/>
</dbReference>
<dbReference type="Pfam" id="PF00549">
    <property type="entry name" value="Ligase_CoA"/>
    <property type="match status" value="1"/>
</dbReference>
<comment type="function">
    <text evidence="7">Succinyl-CoA synthetase functions in the citric acid cycle (TCA), coupling the hydrolysis of succinyl-CoA to the synthesis of either ATP or GTP and thus represents the only step of substrate-level phosphorylation in the TCA. The beta subunit provides nucleotide specificity of the enzyme and binds the substrate succinate, while the binding sites for coenzyme A and phosphate are found in the alpha subunit.</text>
</comment>
<feature type="binding site" evidence="7">
    <location>
        <position position="222"/>
    </location>
    <ligand>
        <name>Mg(2+)</name>
        <dbReference type="ChEBI" id="CHEBI:18420"/>
    </ligand>
</feature>
<dbReference type="Gene3D" id="3.40.50.261">
    <property type="entry name" value="Succinyl-CoA synthetase domains"/>
    <property type="match status" value="1"/>
</dbReference>
<dbReference type="PATRIC" id="fig|1622118.3.peg.756"/>
<organism evidence="10 11">
    <name type="scientific">Lutibacter profundi</name>
    <dbReference type="NCBI Taxonomy" id="1622118"/>
    <lineage>
        <taxon>Bacteria</taxon>
        <taxon>Pseudomonadati</taxon>
        <taxon>Bacteroidota</taxon>
        <taxon>Flavobacteriia</taxon>
        <taxon>Flavobacteriales</taxon>
        <taxon>Flavobacteriaceae</taxon>
        <taxon>Lutibacter</taxon>
    </lineage>
</organism>
<evidence type="ECO:0000259" key="8">
    <source>
        <dbReference type="Pfam" id="PF00549"/>
    </source>
</evidence>
<dbReference type="GO" id="GO:0005829">
    <property type="term" value="C:cytosol"/>
    <property type="evidence" value="ECO:0007669"/>
    <property type="project" value="TreeGrafter"/>
</dbReference>
<comment type="catalytic activity">
    <reaction evidence="7">
        <text>succinate + ATP + CoA = succinyl-CoA + ADP + phosphate</text>
        <dbReference type="Rhea" id="RHEA:17661"/>
        <dbReference type="ChEBI" id="CHEBI:30031"/>
        <dbReference type="ChEBI" id="CHEBI:30616"/>
        <dbReference type="ChEBI" id="CHEBI:43474"/>
        <dbReference type="ChEBI" id="CHEBI:57287"/>
        <dbReference type="ChEBI" id="CHEBI:57292"/>
        <dbReference type="ChEBI" id="CHEBI:456216"/>
        <dbReference type="EC" id="6.2.1.5"/>
    </reaction>
</comment>
<comment type="cofactor">
    <cofactor evidence="7">
        <name>Mg(2+)</name>
        <dbReference type="ChEBI" id="CHEBI:18420"/>
    </cofactor>
    <text evidence="7">Binds 1 Mg(2+) ion per subunit.</text>
</comment>
<feature type="binding site" evidence="7">
    <location>
        <position position="273"/>
    </location>
    <ligand>
        <name>substrate</name>
        <note>ligand shared with subunit alpha</note>
    </ligand>
</feature>
<feature type="binding site" evidence="7">
    <location>
        <position position="116"/>
    </location>
    <ligand>
        <name>ATP</name>
        <dbReference type="ChEBI" id="CHEBI:30616"/>
    </ligand>
</feature>
<reference evidence="11" key="1">
    <citation type="submission" date="2015-12" db="EMBL/GenBank/DDBJ databases">
        <title>Complete genome sequence of Lutibacter profundus strain LP1.</title>
        <authorList>
            <person name="Wissuwa J."/>
            <person name="Le Moine Bauer S."/>
            <person name="Stokke R."/>
            <person name="Dahle H."/>
            <person name="Steen I.H."/>
        </authorList>
    </citation>
    <scope>NUCLEOTIDE SEQUENCE [LARGE SCALE GENOMIC DNA]</scope>
    <source>
        <strain evidence="11">LP1</strain>
    </source>
</reference>
<dbReference type="NCBIfam" id="NF001913">
    <property type="entry name" value="PRK00696.1"/>
    <property type="match status" value="1"/>
</dbReference>
<evidence type="ECO:0000256" key="3">
    <source>
        <dbReference type="ARBA" id="ARBA00022598"/>
    </source>
</evidence>
<proteinExistence type="inferred from homology"/>
<dbReference type="RefSeq" id="WP_068206341.1">
    <property type="nucleotide sequence ID" value="NZ_CP013355.1"/>
</dbReference>
<dbReference type="GO" id="GO:0006099">
    <property type="term" value="P:tricarboxylic acid cycle"/>
    <property type="evidence" value="ECO:0007669"/>
    <property type="project" value="UniProtKB-UniRule"/>
</dbReference>
<dbReference type="InterPro" id="IPR013650">
    <property type="entry name" value="ATP-grasp_succ-CoA_synth-type"/>
</dbReference>
<evidence type="ECO:0000256" key="7">
    <source>
        <dbReference type="HAMAP-Rule" id="MF_00558"/>
    </source>
</evidence>
<keyword evidence="3 7" id="KW-0436">Ligase</keyword>